<dbReference type="CDD" id="cd10845">
    <property type="entry name" value="DSRM_RNAse_III_family"/>
    <property type="match status" value="1"/>
</dbReference>
<keyword evidence="4 9" id="KW-0507">mRNA processing</keyword>
<dbReference type="SMART" id="SM00535">
    <property type="entry name" value="RIBOc"/>
    <property type="match status" value="1"/>
</dbReference>
<dbReference type="GO" id="GO:0046872">
    <property type="term" value="F:metal ion binding"/>
    <property type="evidence" value="ECO:0007669"/>
    <property type="project" value="UniProtKB-KW"/>
</dbReference>
<dbReference type="SUPFAM" id="SSF69065">
    <property type="entry name" value="RNase III domain-like"/>
    <property type="match status" value="1"/>
</dbReference>
<comment type="catalytic activity">
    <reaction evidence="1 9">
        <text>Endonucleolytic cleavage to 5'-phosphomonoester.</text>
        <dbReference type="EC" id="3.1.26.3"/>
    </reaction>
</comment>
<keyword evidence="7 9" id="KW-0378">Hydrolase</keyword>
<dbReference type="PANTHER" id="PTHR11207:SF0">
    <property type="entry name" value="RIBONUCLEASE 3"/>
    <property type="match status" value="1"/>
</dbReference>
<comment type="subcellular location">
    <subcellularLocation>
        <location evidence="9">Cytoplasm</location>
    </subcellularLocation>
</comment>
<dbReference type="InterPro" id="IPR011907">
    <property type="entry name" value="RNase_III"/>
</dbReference>
<dbReference type="NCBIfam" id="TIGR02191">
    <property type="entry name" value="RNaseIII"/>
    <property type="match status" value="1"/>
</dbReference>
<feature type="domain" description="RNase III" evidence="11">
    <location>
        <begin position="12"/>
        <end position="140"/>
    </location>
</feature>
<dbReference type="PROSITE" id="PS50137">
    <property type="entry name" value="DS_RBD"/>
    <property type="match status" value="1"/>
</dbReference>
<dbReference type="HAMAP" id="MF_00104">
    <property type="entry name" value="RNase_III"/>
    <property type="match status" value="1"/>
</dbReference>
<dbReference type="AlphaFoldDB" id="A0A9D1TPR9"/>
<reference evidence="12" key="1">
    <citation type="journal article" date="2021" name="PeerJ">
        <title>Extensive microbial diversity within the chicken gut microbiome revealed by metagenomics and culture.</title>
        <authorList>
            <person name="Gilroy R."/>
            <person name="Ravi A."/>
            <person name="Getino M."/>
            <person name="Pursley I."/>
            <person name="Horton D.L."/>
            <person name="Alikhan N.F."/>
            <person name="Baker D."/>
            <person name="Gharbi K."/>
            <person name="Hall N."/>
            <person name="Watson M."/>
            <person name="Adriaenssens E.M."/>
            <person name="Foster-Nyarko E."/>
            <person name="Jarju S."/>
            <person name="Secka A."/>
            <person name="Antonio M."/>
            <person name="Oren A."/>
            <person name="Chaudhuri R.R."/>
            <person name="La Ragione R."/>
            <person name="Hildebrand F."/>
            <person name="Pallen M.J."/>
        </authorList>
    </citation>
    <scope>NUCLEOTIDE SEQUENCE</scope>
    <source>
        <strain evidence="12">ChiHecec2B26-446</strain>
    </source>
</reference>
<dbReference type="InterPro" id="IPR014720">
    <property type="entry name" value="dsRBD_dom"/>
</dbReference>
<feature type="binding site" evidence="9">
    <location>
        <position position="126"/>
    </location>
    <ligand>
        <name>Mg(2+)</name>
        <dbReference type="ChEBI" id="CHEBI:18420"/>
    </ligand>
</feature>
<comment type="function">
    <text evidence="9">Digests double-stranded RNA. Involved in the processing of primary rRNA transcript to yield the immediate precursors to the large and small rRNAs (23S and 16S). Processes some mRNAs, and tRNAs when they are encoded in the rRNA operon. Processes pre-crRNA and tracrRNA of type II CRISPR loci if present in the organism.</text>
</comment>
<dbReference type="GO" id="GO:0006397">
    <property type="term" value="P:mRNA processing"/>
    <property type="evidence" value="ECO:0007669"/>
    <property type="project" value="UniProtKB-UniRule"/>
</dbReference>
<keyword evidence="9" id="KW-0460">Magnesium</keyword>
<evidence type="ECO:0000256" key="1">
    <source>
        <dbReference type="ARBA" id="ARBA00000109"/>
    </source>
</evidence>
<dbReference type="GO" id="GO:0003725">
    <property type="term" value="F:double-stranded RNA binding"/>
    <property type="evidence" value="ECO:0007669"/>
    <property type="project" value="TreeGrafter"/>
</dbReference>
<evidence type="ECO:0000256" key="9">
    <source>
        <dbReference type="HAMAP-Rule" id="MF_00104"/>
    </source>
</evidence>
<dbReference type="GO" id="GO:0006364">
    <property type="term" value="P:rRNA processing"/>
    <property type="evidence" value="ECO:0007669"/>
    <property type="project" value="UniProtKB-UniRule"/>
</dbReference>
<name>A0A9D1TPR9_9BACT</name>
<keyword evidence="6 9" id="KW-0255">Endonuclease</keyword>
<evidence type="ECO:0000256" key="3">
    <source>
        <dbReference type="ARBA" id="ARBA00022552"/>
    </source>
</evidence>
<dbReference type="InterPro" id="IPR036389">
    <property type="entry name" value="RNase_III_sf"/>
</dbReference>
<keyword evidence="9" id="KW-0699">rRNA-binding</keyword>
<dbReference type="GO" id="GO:0019843">
    <property type="term" value="F:rRNA binding"/>
    <property type="evidence" value="ECO:0007669"/>
    <property type="project" value="UniProtKB-KW"/>
</dbReference>
<evidence type="ECO:0000313" key="12">
    <source>
        <dbReference type="EMBL" id="HIV99720.1"/>
    </source>
</evidence>
<keyword evidence="9" id="KW-0479">Metal-binding</keyword>
<keyword evidence="3 9" id="KW-0698">rRNA processing</keyword>
<dbReference type="InterPro" id="IPR000999">
    <property type="entry name" value="RNase_III_dom"/>
</dbReference>
<feature type="active site" evidence="9">
    <location>
        <position position="129"/>
    </location>
</feature>
<evidence type="ECO:0000256" key="8">
    <source>
        <dbReference type="ARBA" id="ARBA00022884"/>
    </source>
</evidence>
<evidence type="ECO:0000256" key="6">
    <source>
        <dbReference type="ARBA" id="ARBA00022759"/>
    </source>
</evidence>
<dbReference type="Gene3D" id="1.10.1520.10">
    <property type="entry name" value="Ribonuclease III domain"/>
    <property type="match status" value="1"/>
</dbReference>
<gene>
    <name evidence="9 12" type="primary">rnc</name>
    <name evidence="12" type="ORF">H9894_00790</name>
</gene>
<comment type="similarity">
    <text evidence="2">Belongs to the ribonuclease III family.</text>
</comment>
<sequence length="252" mass="28159">MKTSPHIPDADVLRLEQTLDYHFQNRALLERALTHSSYANEFGLGAAHNERQEFLGDAVLELCVSWELYRRFPNTREGDLTRLRSALVNTGSFANRAREIGLDRLLLLGRGEESQGGRKRDSVLSDVFEAVLAAVYEDGGFAAAQHTVSCVFRQIWPESPDEGRKELDHKTYLQECVQHLFNGDRPVYTQVSASGPSHARQFTVEVHLPDGSRCTAEGTSCKKAEQSAAALALEELTKKYGDAIRQHVHHGE</sequence>
<organism evidence="12 13">
    <name type="scientific">Candidatus Desulfovibrio intestinipullorum</name>
    <dbReference type="NCBI Taxonomy" id="2838536"/>
    <lineage>
        <taxon>Bacteria</taxon>
        <taxon>Pseudomonadati</taxon>
        <taxon>Thermodesulfobacteriota</taxon>
        <taxon>Desulfovibrionia</taxon>
        <taxon>Desulfovibrionales</taxon>
        <taxon>Desulfovibrionaceae</taxon>
        <taxon>Desulfovibrio</taxon>
    </lineage>
</organism>
<protein>
    <recommendedName>
        <fullName evidence="9">Ribonuclease 3</fullName>
        <ecNumber evidence="9">3.1.26.3</ecNumber>
    </recommendedName>
    <alternativeName>
        <fullName evidence="9">Ribonuclease III</fullName>
        <shortName evidence="9">RNase III</shortName>
    </alternativeName>
</protein>
<feature type="binding site" evidence="9">
    <location>
        <position position="53"/>
    </location>
    <ligand>
        <name>Mg(2+)</name>
        <dbReference type="ChEBI" id="CHEBI:18420"/>
    </ligand>
</feature>
<evidence type="ECO:0000256" key="4">
    <source>
        <dbReference type="ARBA" id="ARBA00022664"/>
    </source>
</evidence>
<evidence type="ECO:0000259" key="10">
    <source>
        <dbReference type="PROSITE" id="PS50137"/>
    </source>
</evidence>
<keyword evidence="5 9" id="KW-0540">Nuclease</keyword>
<dbReference type="Pfam" id="PF00035">
    <property type="entry name" value="dsrm"/>
    <property type="match status" value="1"/>
</dbReference>
<feature type="domain" description="DRBM" evidence="10">
    <location>
        <begin position="168"/>
        <end position="238"/>
    </location>
</feature>
<evidence type="ECO:0000256" key="2">
    <source>
        <dbReference type="ARBA" id="ARBA00010183"/>
    </source>
</evidence>
<comment type="subunit">
    <text evidence="9">Homodimer.</text>
</comment>
<dbReference type="GO" id="GO:0005737">
    <property type="term" value="C:cytoplasm"/>
    <property type="evidence" value="ECO:0007669"/>
    <property type="project" value="UniProtKB-SubCell"/>
</dbReference>
<dbReference type="EMBL" id="DXHV01000010">
    <property type="protein sequence ID" value="HIV99720.1"/>
    <property type="molecule type" value="Genomic_DNA"/>
</dbReference>
<keyword evidence="9" id="KW-0963">Cytoplasm</keyword>
<proteinExistence type="inferred from homology"/>
<dbReference type="PANTHER" id="PTHR11207">
    <property type="entry name" value="RIBONUCLEASE III"/>
    <property type="match status" value="1"/>
</dbReference>
<dbReference type="GO" id="GO:0004525">
    <property type="term" value="F:ribonuclease III activity"/>
    <property type="evidence" value="ECO:0007669"/>
    <property type="project" value="UniProtKB-UniRule"/>
</dbReference>
<dbReference type="FunFam" id="1.10.1520.10:FF:000001">
    <property type="entry name" value="Ribonuclease 3"/>
    <property type="match status" value="1"/>
</dbReference>
<dbReference type="Gene3D" id="3.30.160.20">
    <property type="match status" value="1"/>
</dbReference>
<accession>A0A9D1TPR9</accession>
<evidence type="ECO:0000256" key="7">
    <source>
        <dbReference type="ARBA" id="ARBA00022801"/>
    </source>
</evidence>
<dbReference type="PROSITE" id="PS50142">
    <property type="entry name" value="RNASE_3_2"/>
    <property type="match status" value="1"/>
</dbReference>
<comment type="cofactor">
    <cofactor evidence="9">
        <name>Mg(2+)</name>
        <dbReference type="ChEBI" id="CHEBI:18420"/>
    </cofactor>
</comment>
<keyword evidence="9" id="KW-0819">tRNA processing</keyword>
<feature type="active site" evidence="9">
    <location>
        <position position="57"/>
    </location>
</feature>
<dbReference type="GO" id="GO:0010468">
    <property type="term" value="P:regulation of gene expression"/>
    <property type="evidence" value="ECO:0007669"/>
    <property type="project" value="TreeGrafter"/>
</dbReference>
<dbReference type="CDD" id="cd00593">
    <property type="entry name" value="RIBOc"/>
    <property type="match status" value="1"/>
</dbReference>
<evidence type="ECO:0000259" key="11">
    <source>
        <dbReference type="PROSITE" id="PS50142"/>
    </source>
</evidence>
<dbReference type="Pfam" id="PF14622">
    <property type="entry name" value="Ribonucleas_3_3"/>
    <property type="match status" value="1"/>
</dbReference>
<dbReference type="GO" id="GO:0008033">
    <property type="term" value="P:tRNA processing"/>
    <property type="evidence" value="ECO:0007669"/>
    <property type="project" value="UniProtKB-KW"/>
</dbReference>
<dbReference type="Proteomes" id="UP000886752">
    <property type="component" value="Unassembled WGS sequence"/>
</dbReference>
<evidence type="ECO:0000313" key="13">
    <source>
        <dbReference type="Proteomes" id="UP000886752"/>
    </source>
</evidence>
<dbReference type="EC" id="3.1.26.3" evidence="9"/>
<dbReference type="SMART" id="SM00358">
    <property type="entry name" value="DSRM"/>
    <property type="match status" value="1"/>
</dbReference>
<feature type="binding site" evidence="9">
    <location>
        <position position="129"/>
    </location>
    <ligand>
        <name>Mg(2+)</name>
        <dbReference type="ChEBI" id="CHEBI:18420"/>
    </ligand>
</feature>
<reference evidence="12" key="2">
    <citation type="submission" date="2021-04" db="EMBL/GenBank/DDBJ databases">
        <authorList>
            <person name="Gilroy R."/>
        </authorList>
    </citation>
    <scope>NUCLEOTIDE SEQUENCE</scope>
    <source>
        <strain evidence="12">ChiHecec2B26-446</strain>
    </source>
</reference>
<comment type="caution">
    <text evidence="12">The sequence shown here is derived from an EMBL/GenBank/DDBJ whole genome shotgun (WGS) entry which is preliminary data.</text>
</comment>
<keyword evidence="8 9" id="KW-0694">RNA-binding</keyword>
<evidence type="ECO:0000256" key="5">
    <source>
        <dbReference type="ARBA" id="ARBA00022722"/>
    </source>
</evidence>
<dbReference type="SUPFAM" id="SSF54768">
    <property type="entry name" value="dsRNA-binding domain-like"/>
    <property type="match status" value="1"/>
</dbReference>